<dbReference type="GO" id="GO:0035438">
    <property type="term" value="F:cyclic-di-GMP binding"/>
    <property type="evidence" value="ECO:0007669"/>
    <property type="project" value="UniProtKB-UniRule"/>
</dbReference>
<dbReference type="GO" id="GO:0009425">
    <property type="term" value="C:bacterial-type flagellum basal body"/>
    <property type="evidence" value="ECO:0007669"/>
    <property type="project" value="UniProtKB-SubCell"/>
</dbReference>
<dbReference type="InterPro" id="IPR012349">
    <property type="entry name" value="Split_barrel_FMN-bd"/>
</dbReference>
<organism evidence="7 8">
    <name type="scientific">Paucimonas lemoignei</name>
    <name type="common">Pseudomonas lemoignei</name>
    <dbReference type="NCBI Taxonomy" id="29443"/>
    <lineage>
        <taxon>Bacteria</taxon>
        <taxon>Pseudomonadati</taxon>
        <taxon>Pseudomonadota</taxon>
        <taxon>Betaproteobacteria</taxon>
        <taxon>Burkholderiales</taxon>
        <taxon>Burkholderiaceae</taxon>
        <taxon>Paucimonas</taxon>
    </lineage>
</organism>
<keyword evidence="1 4" id="KW-0973">c-di-GMP</keyword>
<reference evidence="7 8" key="1">
    <citation type="submission" date="2019-03" db="EMBL/GenBank/DDBJ databases">
        <title>Genomic Encyclopedia of Type Strains, Phase IV (KMG-IV): sequencing the most valuable type-strain genomes for metagenomic binning, comparative biology and taxonomic classification.</title>
        <authorList>
            <person name="Goeker M."/>
        </authorList>
    </citation>
    <scope>NUCLEOTIDE SEQUENCE [LARGE SCALE GENOMIC DNA]</scope>
    <source>
        <strain evidence="7 8">DSM 7445</strain>
    </source>
</reference>
<comment type="caution">
    <text evidence="7">The sequence shown here is derived from an EMBL/GenBank/DDBJ whole genome shotgun (WGS) entry which is preliminary data.</text>
</comment>
<feature type="domain" description="PilZ" evidence="5">
    <location>
        <begin position="126"/>
        <end position="241"/>
    </location>
</feature>
<dbReference type="HAMAP" id="MF_01457">
    <property type="entry name" value="YcgR"/>
    <property type="match status" value="1"/>
</dbReference>
<proteinExistence type="inferred from homology"/>
<dbReference type="Proteomes" id="UP000295382">
    <property type="component" value="Unassembled WGS sequence"/>
</dbReference>
<evidence type="ECO:0000259" key="5">
    <source>
        <dbReference type="Pfam" id="PF07238"/>
    </source>
</evidence>
<keyword evidence="7" id="KW-0966">Cell projection</keyword>
<keyword evidence="8" id="KW-1185">Reference proteome</keyword>
<keyword evidence="7" id="KW-0282">Flagellum</keyword>
<evidence type="ECO:0000313" key="8">
    <source>
        <dbReference type="Proteomes" id="UP000295382"/>
    </source>
</evidence>
<evidence type="ECO:0000256" key="4">
    <source>
        <dbReference type="HAMAP-Rule" id="MF_01457"/>
    </source>
</evidence>
<dbReference type="GO" id="GO:0071945">
    <property type="term" value="P:regulation of bacterial-type flagellum-dependent cell motility by regulation of motor speed"/>
    <property type="evidence" value="ECO:0007669"/>
    <property type="project" value="UniProtKB-UniRule"/>
</dbReference>
<evidence type="ECO:0000259" key="6">
    <source>
        <dbReference type="Pfam" id="PF07317"/>
    </source>
</evidence>
<evidence type="ECO:0000256" key="2">
    <source>
        <dbReference type="ARBA" id="ARBA00022741"/>
    </source>
</evidence>
<dbReference type="InterPro" id="IPR023787">
    <property type="entry name" value="T3SS_YcgR"/>
</dbReference>
<dbReference type="Gene3D" id="2.40.10.220">
    <property type="entry name" value="predicted glycosyltransferase like domains"/>
    <property type="match status" value="1"/>
</dbReference>
<gene>
    <name evidence="4" type="primary">ycgR</name>
    <name evidence="7" type="ORF">EDC30_101139</name>
</gene>
<feature type="domain" description="Type III secretion system flagellar brake protein YcgR PilZN" evidence="6">
    <location>
        <begin position="18"/>
        <end position="124"/>
    </location>
</feature>
<keyword evidence="2 4" id="KW-0547">Nucleotide-binding</keyword>
<dbReference type="AlphaFoldDB" id="A0A4R3I0X4"/>
<accession>A0A4R3I0X4</accession>
<evidence type="ECO:0000256" key="1">
    <source>
        <dbReference type="ARBA" id="ARBA00022636"/>
    </source>
</evidence>
<evidence type="ECO:0000256" key="3">
    <source>
        <dbReference type="ARBA" id="ARBA00023143"/>
    </source>
</evidence>
<comment type="function">
    <text evidence="4">Acts as a flagellar brake, regulating swimming and swarming in a bis-(3'-5') cyclic diguanylic acid (c-di-GMP)-dependent manner. Binds 1 c-di-GMP dimer per subunit. Increasing levels of c-di-GMP lead to decreased motility.</text>
</comment>
<keyword evidence="3 4" id="KW-0975">Bacterial flagellum</keyword>
<comment type="similarity">
    <text evidence="4">Belongs to the YcgR family.</text>
</comment>
<dbReference type="Pfam" id="PF07238">
    <property type="entry name" value="PilZ"/>
    <property type="match status" value="1"/>
</dbReference>
<dbReference type="Gene3D" id="2.30.110.10">
    <property type="entry name" value="Electron Transport, Fmn-binding Protein, Chain A"/>
    <property type="match status" value="1"/>
</dbReference>
<name>A0A4R3I0X4_PAULE</name>
<dbReference type="EMBL" id="SLZQ01000001">
    <property type="protein sequence ID" value="TCS39188.1"/>
    <property type="molecule type" value="Genomic_DNA"/>
</dbReference>
<protein>
    <recommendedName>
        <fullName evidence="4">Flagellar brake protein YcgR</fullName>
    </recommendedName>
    <alternativeName>
        <fullName evidence="4">Cyclic di-GMP binding protein YcgR</fullName>
    </alternativeName>
</protein>
<dbReference type="GO" id="GO:0071973">
    <property type="term" value="P:bacterial-type flagellum-dependent cell motility"/>
    <property type="evidence" value="ECO:0007669"/>
    <property type="project" value="UniProtKB-UniRule"/>
</dbReference>
<dbReference type="Pfam" id="PF07317">
    <property type="entry name" value="PilZN"/>
    <property type="match status" value="1"/>
</dbReference>
<comment type="subcellular location">
    <subcellularLocation>
        <location evidence="4">Bacterial flagellum basal body</location>
    </subcellularLocation>
</comment>
<keyword evidence="7" id="KW-0969">Cilium</keyword>
<dbReference type="InterPro" id="IPR009926">
    <property type="entry name" value="T3SS_YcgR_PilZN"/>
</dbReference>
<dbReference type="RefSeq" id="WP_132256366.1">
    <property type="nucleotide sequence ID" value="NZ_SLZQ01000001.1"/>
</dbReference>
<comment type="subunit">
    <text evidence="4">Monomer. Interacts with the flagellar basal bodies.</text>
</comment>
<sequence length="256" mass="28637">MQTIINPDSPREEELSPFKVHSRREILALLRSLEQQRQLITLTVNGSAEAVITSVVGVDEDTGTLYIDCATDPAMNRRVTESENLSFETVLDRIRIMFFAGEAKQCTYGEHPALAVPIPEFIIRLQRREHYRVPTPITNPVRCTIPIQHELGTETVTLILQNVSGGGIALVDEKKSLDPTFGTVYRDCKIHLPGNTVVVTALQVRNCQDITLPTGKSVRRIGCLFIELPPAMLSAIQRYITKLEREQNAKRAGMMT</sequence>
<dbReference type="InterPro" id="IPR009875">
    <property type="entry name" value="PilZ_domain"/>
</dbReference>
<dbReference type="OrthoDB" id="5572581at2"/>
<evidence type="ECO:0000313" key="7">
    <source>
        <dbReference type="EMBL" id="TCS39188.1"/>
    </source>
</evidence>